<keyword evidence="2" id="KW-1185">Reference proteome</keyword>
<gene>
    <name evidence="1" type="ORF">Fot_34901</name>
</gene>
<reference evidence="2" key="1">
    <citation type="submission" date="2024-07" db="EMBL/GenBank/DDBJ databases">
        <title>Two chromosome-level genome assemblies of Korean endemic species Abeliophyllum distichum and Forsythia ovata (Oleaceae).</title>
        <authorList>
            <person name="Jang H."/>
        </authorList>
    </citation>
    <scope>NUCLEOTIDE SEQUENCE [LARGE SCALE GENOMIC DNA]</scope>
</reference>
<evidence type="ECO:0000313" key="1">
    <source>
        <dbReference type="EMBL" id="KAL2501053.1"/>
    </source>
</evidence>
<evidence type="ECO:0000313" key="2">
    <source>
        <dbReference type="Proteomes" id="UP001604277"/>
    </source>
</evidence>
<dbReference type="EMBL" id="JBFOLJ010000010">
    <property type="protein sequence ID" value="KAL2501053.1"/>
    <property type="molecule type" value="Genomic_DNA"/>
</dbReference>
<proteinExistence type="predicted"/>
<name>A0ABD1SMT3_9LAMI</name>
<comment type="caution">
    <text evidence="1">The sequence shown here is derived from an EMBL/GenBank/DDBJ whole genome shotgun (WGS) entry which is preliminary data.</text>
</comment>
<dbReference type="AlphaFoldDB" id="A0ABD1SMT3"/>
<protein>
    <submittedName>
        <fullName evidence="1">Uncharacterized protein</fullName>
    </submittedName>
</protein>
<dbReference type="Proteomes" id="UP001604277">
    <property type="component" value="Unassembled WGS sequence"/>
</dbReference>
<organism evidence="1 2">
    <name type="scientific">Forsythia ovata</name>
    <dbReference type="NCBI Taxonomy" id="205694"/>
    <lineage>
        <taxon>Eukaryota</taxon>
        <taxon>Viridiplantae</taxon>
        <taxon>Streptophyta</taxon>
        <taxon>Embryophyta</taxon>
        <taxon>Tracheophyta</taxon>
        <taxon>Spermatophyta</taxon>
        <taxon>Magnoliopsida</taxon>
        <taxon>eudicotyledons</taxon>
        <taxon>Gunneridae</taxon>
        <taxon>Pentapetalae</taxon>
        <taxon>asterids</taxon>
        <taxon>lamiids</taxon>
        <taxon>Lamiales</taxon>
        <taxon>Oleaceae</taxon>
        <taxon>Forsythieae</taxon>
        <taxon>Forsythia</taxon>
    </lineage>
</organism>
<sequence length="104" mass="10944">MIGFYFSSVPKLKIRCGGVVGENEDILLPPSVSHTTSIPEVAVPQVLEAMVSIFHIVSLALGITAGVPSISLPTGPLFTSKDFRSSDKRKAVVDSDGGGRFLEG</sequence>
<accession>A0ABD1SMT3</accession>